<proteinExistence type="predicted"/>
<dbReference type="SUPFAM" id="SSF48452">
    <property type="entry name" value="TPR-like"/>
    <property type="match status" value="1"/>
</dbReference>
<dbReference type="HOGENOM" id="CLU_1819399_0_0_1"/>
<organism evidence="2">
    <name type="scientific">Albugo laibachii Nc14</name>
    <dbReference type="NCBI Taxonomy" id="890382"/>
    <lineage>
        <taxon>Eukaryota</taxon>
        <taxon>Sar</taxon>
        <taxon>Stramenopiles</taxon>
        <taxon>Oomycota</taxon>
        <taxon>Peronosporomycetes</taxon>
        <taxon>Albuginales</taxon>
        <taxon>Albuginaceae</taxon>
        <taxon>Albugo</taxon>
    </lineage>
</organism>
<evidence type="ECO:0000313" key="2">
    <source>
        <dbReference type="EMBL" id="CCA22289.1"/>
    </source>
</evidence>
<evidence type="ECO:0000256" key="1">
    <source>
        <dbReference type="SAM" id="Phobius"/>
    </source>
</evidence>
<reference evidence="2" key="1">
    <citation type="journal article" date="2011" name="PLoS Biol.">
        <title>Gene gain and loss during evolution of obligate parasitism in the white rust pathogen of Arabidopsis thaliana.</title>
        <authorList>
            <person name="Kemen E."/>
            <person name="Gardiner A."/>
            <person name="Schultz-Larsen T."/>
            <person name="Kemen A.C."/>
            <person name="Balmuth A.L."/>
            <person name="Robert-Seilaniantz A."/>
            <person name="Bailey K."/>
            <person name="Holub E."/>
            <person name="Studholme D.J."/>
            <person name="Maclean D."/>
            <person name="Jones J.D."/>
        </authorList>
    </citation>
    <scope>NUCLEOTIDE SEQUENCE</scope>
</reference>
<reference evidence="2" key="2">
    <citation type="submission" date="2011-02" db="EMBL/GenBank/DDBJ databases">
        <authorList>
            <person name="MacLean D."/>
        </authorList>
    </citation>
    <scope>NUCLEOTIDE SEQUENCE</scope>
</reference>
<dbReference type="Gene3D" id="1.25.40.10">
    <property type="entry name" value="Tetratricopeptide repeat domain"/>
    <property type="match status" value="1"/>
</dbReference>
<dbReference type="AlphaFoldDB" id="F0WLW3"/>
<keyword evidence="1" id="KW-1133">Transmembrane helix</keyword>
<protein>
    <submittedName>
        <fullName evidence="2">Uncharacterized protein AlNc14C149G7476</fullName>
    </submittedName>
</protein>
<name>F0WLW3_9STRA</name>
<keyword evidence="1" id="KW-0472">Membrane</keyword>
<gene>
    <name evidence="2" type="primary">AlNc14C149G7476</name>
    <name evidence="2" type="ORF">ALNC14_084320</name>
</gene>
<sequence length="142" mass="16305">MSDNALALKATHIKALQQRAKALMKLNQFQLARCDLVKALQINKDEGADDSLRERLQSQMCDLERAKREERKRNLLRMEFDTNMMHKAVGKLYQDKPQTCGNVALLCQKQPIFTTFGVRVVISVGFFILALELLRRGWGELL</sequence>
<dbReference type="EMBL" id="FR824194">
    <property type="protein sequence ID" value="CCA22289.1"/>
    <property type="molecule type" value="Genomic_DNA"/>
</dbReference>
<keyword evidence="1" id="KW-0812">Transmembrane</keyword>
<feature type="transmembrane region" description="Helical" evidence="1">
    <location>
        <begin position="116"/>
        <end position="134"/>
    </location>
</feature>
<accession>F0WLW3</accession>
<dbReference type="InterPro" id="IPR011990">
    <property type="entry name" value="TPR-like_helical_dom_sf"/>
</dbReference>